<name>A0A1T4V6L9_9GAMM</name>
<dbReference type="PROSITE" id="PS51186">
    <property type="entry name" value="GNAT"/>
    <property type="match status" value="1"/>
</dbReference>
<dbReference type="CDD" id="cd20292">
    <property type="entry name" value="cupin_QdtA-like"/>
    <property type="match status" value="1"/>
</dbReference>
<dbReference type="Gene3D" id="3.40.630.30">
    <property type="match status" value="1"/>
</dbReference>
<dbReference type="SUPFAM" id="SSF51182">
    <property type="entry name" value="RmlC-like cupins"/>
    <property type="match status" value="1"/>
</dbReference>
<keyword evidence="2" id="KW-0808">Transferase</keyword>
<dbReference type="PANTHER" id="PTHR43415">
    <property type="entry name" value="SPERMIDINE N(1)-ACETYLTRANSFERASE"/>
    <property type="match status" value="1"/>
</dbReference>
<feature type="domain" description="N-acetyltransferase" evidence="1">
    <location>
        <begin position="1"/>
        <end position="153"/>
    </location>
</feature>
<sequence>MRIRSIEKKDLNEMFNLCSMPELSCLPDCSYPTSVEGLQHFFENSALDDSEKHFAIVNADDEFKGLVCLRHINSKENRALLSIIVNPNVWSKGYAWFGMVEVLKYAFNTLNLEQVYWCVKKDNPRAVRFFRKHGFNTLDKDIPKSIFEQWNNNHDLIWFAVLKNDDYENIALSRKTISDCNIIKIKTVPTIEAGALSFFEGTKDIPFDIKRVYFISQVPEGARRGFHAHKNLKQLLFCPYGKIQLVLDNGENGGNREEITLNDPSIGIVIDKPVWREMLWLEKNSVLVVAASDFYTEDDYLRNYDDFLKYVDSVRQ</sequence>
<dbReference type="InterPro" id="IPR014710">
    <property type="entry name" value="RmlC-like_jellyroll"/>
</dbReference>
<dbReference type="Gene3D" id="2.60.120.10">
    <property type="entry name" value="Jelly Rolls"/>
    <property type="match status" value="1"/>
</dbReference>
<proteinExistence type="predicted"/>
<protein>
    <submittedName>
        <fullName evidence="2">Protein N-acetyltransferase, RimJ/RimL family</fullName>
    </submittedName>
</protein>
<dbReference type="InterPro" id="IPR008894">
    <property type="entry name" value="QdtA_cupin_dom"/>
</dbReference>
<dbReference type="GO" id="GO:0016747">
    <property type="term" value="F:acyltransferase activity, transferring groups other than amino-acyl groups"/>
    <property type="evidence" value="ECO:0007669"/>
    <property type="project" value="InterPro"/>
</dbReference>
<dbReference type="Proteomes" id="UP000242432">
    <property type="component" value="Unassembled WGS sequence"/>
</dbReference>
<accession>A0A1T4V6L9</accession>
<reference evidence="3" key="1">
    <citation type="submission" date="2017-02" db="EMBL/GenBank/DDBJ databases">
        <authorList>
            <person name="Varghese N."/>
            <person name="Submissions S."/>
        </authorList>
    </citation>
    <scope>NUCLEOTIDE SEQUENCE [LARGE SCALE GENOMIC DNA]</scope>
    <source>
        <strain evidence="3">DSM 3072</strain>
    </source>
</reference>
<dbReference type="InterPro" id="IPR011051">
    <property type="entry name" value="RmlC_Cupin_sf"/>
</dbReference>
<organism evidence="2 3">
    <name type="scientific">Succinivibrio dextrinosolvens DSM 3072</name>
    <dbReference type="NCBI Taxonomy" id="1123324"/>
    <lineage>
        <taxon>Bacteria</taxon>
        <taxon>Pseudomonadati</taxon>
        <taxon>Pseudomonadota</taxon>
        <taxon>Gammaproteobacteria</taxon>
        <taxon>Aeromonadales</taxon>
        <taxon>Succinivibrionaceae</taxon>
        <taxon>Succinivibrio</taxon>
    </lineage>
</organism>
<dbReference type="InterPro" id="IPR016181">
    <property type="entry name" value="Acyl_CoA_acyltransferase"/>
</dbReference>
<dbReference type="SUPFAM" id="SSF55729">
    <property type="entry name" value="Acyl-CoA N-acyltransferases (Nat)"/>
    <property type="match status" value="1"/>
</dbReference>
<dbReference type="PANTHER" id="PTHR43415:SF3">
    <property type="entry name" value="GNAT-FAMILY ACETYLTRANSFERASE"/>
    <property type="match status" value="1"/>
</dbReference>
<evidence type="ECO:0000313" key="2">
    <source>
        <dbReference type="EMBL" id="SKA60566.1"/>
    </source>
</evidence>
<keyword evidence="3" id="KW-1185">Reference proteome</keyword>
<evidence type="ECO:0000313" key="3">
    <source>
        <dbReference type="Proteomes" id="UP000242432"/>
    </source>
</evidence>
<dbReference type="RefSeq" id="WP_078928428.1">
    <property type="nucleotide sequence ID" value="NZ_FUXX01000011.1"/>
</dbReference>
<evidence type="ECO:0000259" key="1">
    <source>
        <dbReference type="PROSITE" id="PS51186"/>
    </source>
</evidence>
<dbReference type="Pfam" id="PF13302">
    <property type="entry name" value="Acetyltransf_3"/>
    <property type="match status" value="1"/>
</dbReference>
<dbReference type="AlphaFoldDB" id="A0A1T4V6L9"/>
<dbReference type="Pfam" id="PF05523">
    <property type="entry name" value="FdtA"/>
    <property type="match status" value="1"/>
</dbReference>
<dbReference type="EMBL" id="FUXX01000011">
    <property type="protein sequence ID" value="SKA60566.1"/>
    <property type="molecule type" value="Genomic_DNA"/>
</dbReference>
<gene>
    <name evidence="2" type="ORF">SAMN02745213_00904</name>
</gene>
<dbReference type="InterPro" id="IPR000182">
    <property type="entry name" value="GNAT_dom"/>
</dbReference>